<evidence type="ECO:0000313" key="9">
    <source>
        <dbReference type="EMBL" id="VVA98992.1"/>
    </source>
</evidence>
<dbReference type="CDD" id="cd08604">
    <property type="entry name" value="GDPD_SHV3_repeat_2"/>
    <property type="match status" value="1"/>
</dbReference>
<evidence type="ECO:0000256" key="2">
    <source>
        <dbReference type="ARBA" id="ARBA00022729"/>
    </source>
</evidence>
<proteinExistence type="predicted"/>
<gene>
    <name evidence="9" type="ORF">ANE_LOCUS9437</name>
</gene>
<dbReference type="AlphaFoldDB" id="A0A565BBJ8"/>
<feature type="domain" description="GP-PDE" evidence="8">
    <location>
        <begin position="36"/>
        <end position="323"/>
    </location>
</feature>
<evidence type="ECO:0000256" key="4">
    <source>
        <dbReference type="ARBA" id="ARBA00022801"/>
    </source>
</evidence>
<dbReference type="GO" id="GO:0006071">
    <property type="term" value="P:glycerol metabolic process"/>
    <property type="evidence" value="ECO:0007669"/>
    <property type="project" value="UniProtKB-KW"/>
</dbReference>
<comment type="catalytic activity">
    <reaction evidence="6">
        <text>a sn-glycero-3-phosphodiester + H2O = an alcohol + sn-glycerol 3-phosphate + H(+)</text>
        <dbReference type="Rhea" id="RHEA:12969"/>
        <dbReference type="ChEBI" id="CHEBI:15377"/>
        <dbReference type="ChEBI" id="CHEBI:15378"/>
        <dbReference type="ChEBI" id="CHEBI:30879"/>
        <dbReference type="ChEBI" id="CHEBI:57597"/>
        <dbReference type="ChEBI" id="CHEBI:83408"/>
        <dbReference type="EC" id="3.1.4.46"/>
    </reaction>
</comment>
<dbReference type="EMBL" id="CABITT030000003">
    <property type="protein sequence ID" value="VVA98992.1"/>
    <property type="molecule type" value="Genomic_DNA"/>
</dbReference>
<dbReference type="Proteomes" id="UP000489600">
    <property type="component" value="Unassembled WGS sequence"/>
</dbReference>
<dbReference type="Pfam" id="PF03009">
    <property type="entry name" value="GDPD"/>
    <property type="match status" value="2"/>
</dbReference>
<keyword evidence="4" id="KW-0378">Hydrolase</keyword>
<dbReference type="EC" id="3.1.4.46" evidence="1"/>
<feature type="chain" id="PRO_5021821428" description="glycerophosphodiester phosphodiesterase" evidence="7">
    <location>
        <begin position="26"/>
        <end position="735"/>
    </location>
</feature>
<sequence>MIMAFLRRMVFLILIQCFFLQTASASSWQTLSGKPPVVIARGGFSGVFPDSSNSAYDLAKTTTSPDITLWCDLQLTKDGVGICFPNMNLDNGSNVQYIYPNNKEWFSSDFTWKQLSNVSCVQNINSRPEIFDGSYPIWTIEEVANSGASGLWLNIQNSAFYTQHNLSMKNSVVSLSKSMKFNFISSPEISFLKSMKNSVKPRVTKLIFRFLNQDQIDPFTNQSHGSLAKNLSYIRTFSSGILVPKSYIWPVDSALYLQPHTSLVTDAHKEGLQVFASEFANDFLIAYNYSYDPTAEYLSFIDNGNFSVDGFLSDFPVTPYRAISCFSHLDKKKAKDHANITIISNNGASGDFPDCTDLAYQRAARDGADILDCDVQMSKDKIPFCLSSIDLMNSTNVLETSFRNLSSVVSEIQQRSGMYTFSLTMSQIQTLKPAISNPFRVNALFRNPRNRNIGKFLTLSEFLLLPNRYSSLLGILIKVENAAYLAEHQGISVVDAVLDELKKATAQESYANATRILIQSTDKSVLMKFKEKKKMNHDELVYRVDEDIGDVTDSAIKDIKDFAGSIVISKKSVYPSNSGNAFVRLRTGTGIVSRLKSNGLRVFVETFHNEFMSQQYDFFSDPTVEIDSFVRAIEIDGIITDFPATTTRYRKNQCYSKMDLVPTGELITLSNSVHLGPAEAPYPSLVESDVIEPPLPEVRSLPPASTNPPKAEAEAIEVPFEVIIMSILVSLFILV</sequence>
<evidence type="ECO:0000256" key="1">
    <source>
        <dbReference type="ARBA" id="ARBA00012247"/>
    </source>
</evidence>
<dbReference type="PANTHER" id="PTHR43620">
    <property type="entry name" value="GLYCEROPHOSPHORYL DIESTER PHOSPHODIESTERASE"/>
    <property type="match status" value="1"/>
</dbReference>
<evidence type="ECO:0000256" key="7">
    <source>
        <dbReference type="SAM" id="SignalP"/>
    </source>
</evidence>
<feature type="signal peptide" evidence="7">
    <location>
        <begin position="1"/>
        <end position="25"/>
    </location>
</feature>
<keyword evidence="5" id="KW-0325">Glycoprotein</keyword>
<dbReference type="GO" id="GO:0006629">
    <property type="term" value="P:lipid metabolic process"/>
    <property type="evidence" value="ECO:0007669"/>
    <property type="project" value="InterPro"/>
</dbReference>
<dbReference type="InterPro" id="IPR030395">
    <property type="entry name" value="GP_PDE_dom"/>
</dbReference>
<evidence type="ECO:0000256" key="5">
    <source>
        <dbReference type="ARBA" id="ARBA00023180"/>
    </source>
</evidence>
<keyword evidence="2 7" id="KW-0732">Signal</keyword>
<accession>A0A565BBJ8</accession>
<evidence type="ECO:0000256" key="6">
    <source>
        <dbReference type="ARBA" id="ARBA00047512"/>
    </source>
</evidence>
<protein>
    <recommendedName>
        <fullName evidence="1">glycerophosphodiester phosphodiesterase</fullName>
        <ecNumber evidence="1">3.1.4.46</ecNumber>
    </recommendedName>
</protein>
<keyword evidence="10" id="KW-1185">Reference proteome</keyword>
<dbReference type="PANTHER" id="PTHR43620:SF10">
    <property type="entry name" value="GLYCEROPHOSPHODIESTER PHOSPHODIESTERASE GDPDL5"/>
    <property type="match status" value="1"/>
</dbReference>
<dbReference type="PROSITE" id="PS51704">
    <property type="entry name" value="GP_PDE"/>
    <property type="match status" value="2"/>
</dbReference>
<evidence type="ECO:0000259" key="8">
    <source>
        <dbReference type="PROSITE" id="PS51704"/>
    </source>
</evidence>
<keyword evidence="3" id="KW-0319">Glycerol metabolism</keyword>
<reference evidence="9" key="1">
    <citation type="submission" date="2019-07" db="EMBL/GenBank/DDBJ databases">
        <authorList>
            <person name="Dittberner H."/>
        </authorList>
    </citation>
    <scope>NUCLEOTIDE SEQUENCE [LARGE SCALE GENOMIC DNA]</scope>
</reference>
<dbReference type="FunFam" id="3.20.20.190:FF:000011">
    <property type="entry name" value="Glycerophosphodiester phosphodiesterase GDPDL3"/>
    <property type="match status" value="1"/>
</dbReference>
<dbReference type="Gene3D" id="3.20.20.190">
    <property type="entry name" value="Phosphatidylinositol (PI) phosphodiesterase"/>
    <property type="match status" value="2"/>
</dbReference>
<name>A0A565BBJ8_9BRAS</name>
<dbReference type="InterPro" id="IPR017946">
    <property type="entry name" value="PLC-like_Pdiesterase_TIM-brl"/>
</dbReference>
<evidence type="ECO:0000313" key="10">
    <source>
        <dbReference type="Proteomes" id="UP000489600"/>
    </source>
</evidence>
<organism evidence="9 10">
    <name type="scientific">Arabis nemorensis</name>
    <dbReference type="NCBI Taxonomy" id="586526"/>
    <lineage>
        <taxon>Eukaryota</taxon>
        <taxon>Viridiplantae</taxon>
        <taxon>Streptophyta</taxon>
        <taxon>Embryophyta</taxon>
        <taxon>Tracheophyta</taxon>
        <taxon>Spermatophyta</taxon>
        <taxon>Magnoliopsida</taxon>
        <taxon>eudicotyledons</taxon>
        <taxon>Gunneridae</taxon>
        <taxon>Pentapetalae</taxon>
        <taxon>rosids</taxon>
        <taxon>malvids</taxon>
        <taxon>Brassicales</taxon>
        <taxon>Brassicaceae</taxon>
        <taxon>Arabideae</taxon>
        <taxon>Arabis</taxon>
    </lineage>
</organism>
<comment type="caution">
    <text evidence="9">The sequence shown here is derived from an EMBL/GenBank/DDBJ whole genome shotgun (WGS) entry which is preliminary data.</text>
</comment>
<dbReference type="OrthoDB" id="1058301at2759"/>
<dbReference type="CDD" id="cd08603">
    <property type="entry name" value="GDPD_SHV3_repeat_1"/>
    <property type="match status" value="1"/>
</dbReference>
<dbReference type="SUPFAM" id="SSF51695">
    <property type="entry name" value="PLC-like phosphodiesterases"/>
    <property type="match status" value="2"/>
</dbReference>
<feature type="domain" description="GP-PDE" evidence="8">
    <location>
        <begin position="340"/>
        <end position="650"/>
    </location>
</feature>
<dbReference type="GO" id="GO:0008889">
    <property type="term" value="F:glycerophosphodiester phosphodiesterase activity"/>
    <property type="evidence" value="ECO:0007669"/>
    <property type="project" value="UniProtKB-EC"/>
</dbReference>
<dbReference type="FunFam" id="3.20.20.190:FF:000013">
    <property type="entry name" value="Glycerophosphodiester phosphodiesterase GDPDL3"/>
    <property type="match status" value="1"/>
</dbReference>
<evidence type="ECO:0000256" key="3">
    <source>
        <dbReference type="ARBA" id="ARBA00022798"/>
    </source>
</evidence>